<dbReference type="InterPro" id="IPR018105">
    <property type="entry name" value="Translational_control_tumour_p"/>
</dbReference>
<dbReference type="PROSITE" id="PS01003">
    <property type="entry name" value="TCTP_2"/>
    <property type="match status" value="1"/>
</dbReference>
<proteinExistence type="inferred from homology"/>
<dbReference type="PANTHER" id="PTHR11991">
    <property type="entry name" value="TRANSLATIONALLY CONTROLLED TUMOR PROTEIN-RELATED"/>
    <property type="match status" value="1"/>
</dbReference>
<dbReference type="PRINTS" id="PR01653">
    <property type="entry name" value="TCTPROTEIN"/>
</dbReference>
<dbReference type="Gene3D" id="2.170.150.10">
    <property type="entry name" value="Metal Binding Protein, Guanine Nucleotide Exchange Factor, Chain A"/>
    <property type="match status" value="1"/>
</dbReference>
<keyword evidence="5" id="KW-1185">Reference proteome</keyword>
<dbReference type="Proteomes" id="UP000014064">
    <property type="component" value="Unassembled WGS sequence"/>
</dbReference>
<comment type="similarity">
    <text evidence="2">Belongs to the TCTP family.</text>
</comment>
<dbReference type="SUPFAM" id="SSF51316">
    <property type="entry name" value="Mss4-like"/>
    <property type="match status" value="1"/>
</dbReference>
<dbReference type="OrthoDB" id="10248936at2759"/>
<organism evidence="4 5">
    <name type="scientific">Wallemia ichthyophaga (strain EXF-994 / CBS 113033)</name>
    <dbReference type="NCBI Taxonomy" id="1299270"/>
    <lineage>
        <taxon>Eukaryota</taxon>
        <taxon>Fungi</taxon>
        <taxon>Dikarya</taxon>
        <taxon>Basidiomycota</taxon>
        <taxon>Wallemiomycotina</taxon>
        <taxon>Wallemiomycetes</taxon>
        <taxon>Wallemiales</taxon>
        <taxon>Wallemiaceae</taxon>
        <taxon>Wallemia</taxon>
    </lineage>
</organism>
<name>R9AN02_WALI9</name>
<dbReference type="STRING" id="1299270.R9AN02"/>
<evidence type="ECO:0000256" key="1">
    <source>
        <dbReference type="ARBA" id="ARBA00014759"/>
    </source>
</evidence>
<dbReference type="Pfam" id="PF00838">
    <property type="entry name" value="TCTP"/>
    <property type="match status" value="1"/>
</dbReference>
<dbReference type="GO" id="GO:0005509">
    <property type="term" value="F:calcium ion binding"/>
    <property type="evidence" value="ECO:0007669"/>
    <property type="project" value="TreeGrafter"/>
</dbReference>
<dbReference type="GO" id="GO:0005737">
    <property type="term" value="C:cytoplasm"/>
    <property type="evidence" value="ECO:0007669"/>
    <property type="project" value="TreeGrafter"/>
</dbReference>
<protein>
    <recommendedName>
        <fullName evidence="1">Translationally-controlled tumor protein homolog</fullName>
    </recommendedName>
</protein>
<dbReference type="KEGG" id="wic:J056_003056"/>
<dbReference type="InterPro" id="IPR011323">
    <property type="entry name" value="Mss4/transl-control_tumour"/>
</dbReference>
<evidence type="ECO:0000313" key="5">
    <source>
        <dbReference type="Proteomes" id="UP000014064"/>
    </source>
</evidence>
<dbReference type="RefSeq" id="XP_009266635.1">
    <property type="nucleotide sequence ID" value="XM_009268360.1"/>
</dbReference>
<reference evidence="5" key="1">
    <citation type="journal article" date="2013" name="BMC Genomics">
        <title>Genome and transcriptome sequencing of the halophilic fungus Wallemia ichthyophaga: haloadaptations present and absent.</title>
        <authorList>
            <person name="Zajc J."/>
            <person name="Liu Y."/>
            <person name="Dai W."/>
            <person name="Yang Z."/>
            <person name="Hu J."/>
            <person name="Gostincar C."/>
            <person name="Gunde-Cimerman N."/>
        </authorList>
    </citation>
    <scope>NUCLEOTIDE SEQUENCE [LARGE SCALE GENOMIC DNA]</scope>
    <source>
        <strain evidence="5">EXF-994 / CBS 113033</strain>
    </source>
</reference>
<dbReference type="OMA" id="AYNKCIK"/>
<accession>R9AN02</accession>
<dbReference type="InterPro" id="IPR034737">
    <property type="entry name" value="TCTP"/>
</dbReference>
<gene>
    <name evidence="4" type="ORF">J056_003056</name>
</gene>
<feature type="domain" description="TCTP" evidence="3">
    <location>
        <begin position="7"/>
        <end position="166"/>
    </location>
</feature>
<evidence type="ECO:0000256" key="2">
    <source>
        <dbReference type="PROSITE-ProRule" id="PRU01133"/>
    </source>
</evidence>
<sequence length="166" mass="18387">MAYDLDFKVFTDVVSGDELASDAYPMKEEGPFLTIDCEVITVGGEGADIGGDEGGVDDSKEQKINLVHSFGLKQTQFDKKSYTVHLKDYMKNVVDHLKANNPERVDGFKAEAQAGLKELLSKFGDLEFFMGESLSTDGQVALLNYREDGITPYFTLWKDGLKGQKI</sequence>
<dbReference type="AlphaFoldDB" id="R9AN02"/>
<dbReference type="HOGENOM" id="CLU_095877_0_0_1"/>
<dbReference type="PANTHER" id="PTHR11991:SF0">
    <property type="entry name" value="TRANSLATIONALLY-CONTROLLED TUMOR PROTEIN"/>
    <property type="match status" value="1"/>
</dbReference>
<evidence type="ECO:0000259" key="3">
    <source>
        <dbReference type="PROSITE" id="PS51797"/>
    </source>
</evidence>
<dbReference type="eggNOG" id="KOG1727">
    <property type="taxonomic scope" value="Eukaryota"/>
</dbReference>
<evidence type="ECO:0000313" key="4">
    <source>
        <dbReference type="EMBL" id="EOR03599.1"/>
    </source>
</evidence>
<dbReference type="InterPro" id="IPR011057">
    <property type="entry name" value="Mss4-like_sf"/>
</dbReference>
<dbReference type="GeneID" id="20376008"/>
<dbReference type="EMBL" id="KE007226">
    <property type="protein sequence ID" value="EOR03599.1"/>
    <property type="molecule type" value="Genomic_DNA"/>
</dbReference>
<dbReference type="InterPro" id="IPR018103">
    <property type="entry name" value="Translation_control_tumour_CS"/>
</dbReference>
<dbReference type="PROSITE" id="PS51797">
    <property type="entry name" value="TCTP_3"/>
    <property type="match status" value="1"/>
</dbReference>